<dbReference type="PANTHER" id="PTHR11102:SF160">
    <property type="entry name" value="ERAD-ASSOCIATED E3 UBIQUITIN-PROTEIN LIGASE COMPONENT HRD3"/>
    <property type="match status" value="1"/>
</dbReference>
<evidence type="ECO:0000256" key="1">
    <source>
        <dbReference type="ARBA" id="ARBA00038101"/>
    </source>
</evidence>
<protein>
    <recommendedName>
        <fullName evidence="4">HCP-like protein</fullName>
    </recommendedName>
</protein>
<gene>
    <name evidence="2" type="ORF">Q9L58_000108</name>
</gene>
<comment type="caution">
    <text evidence="2">The sequence shown here is derived from an EMBL/GenBank/DDBJ whole genome shotgun (WGS) entry which is preliminary data.</text>
</comment>
<evidence type="ECO:0000313" key="2">
    <source>
        <dbReference type="EMBL" id="KAL0640801.1"/>
    </source>
</evidence>
<reference evidence="2 3" key="1">
    <citation type="submission" date="2024-02" db="EMBL/GenBank/DDBJ databases">
        <title>Discinaceae phylogenomics.</title>
        <authorList>
            <person name="Dirks A.C."/>
            <person name="James T.Y."/>
        </authorList>
    </citation>
    <scope>NUCLEOTIDE SEQUENCE [LARGE SCALE GENOMIC DNA]</scope>
    <source>
        <strain evidence="2 3">ACD0624</strain>
    </source>
</reference>
<organism evidence="2 3">
    <name type="scientific">Discina gigas</name>
    <dbReference type="NCBI Taxonomy" id="1032678"/>
    <lineage>
        <taxon>Eukaryota</taxon>
        <taxon>Fungi</taxon>
        <taxon>Dikarya</taxon>
        <taxon>Ascomycota</taxon>
        <taxon>Pezizomycotina</taxon>
        <taxon>Pezizomycetes</taxon>
        <taxon>Pezizales</taxon>
        <taxon>Discinaceae</taxon>
        <taxon>Discina</taxon>
    </lineage>
</organism>
<dbReference type="PANTHER" id="PTHR11102">
    <property type="entry name" value="SEL-1-LIKE PROTEIN"/>
    <property type="match status" value="1"/>
</dbReference>
<proteinExistence type="inferred from homology"/>
<dbReference type="InterPro" id="IPR011990">
    <property type="entry name" value="TPR-like_helical_dom_sf"/>
</dbReference>
<dbReference type="Proteomes" id="UP001447188">
    <property type="component" value="Unassembled WGS sequence"/>
</dbReference>
<comment type="similarity">
    <text evidence="1">Belongs to the sel-1 family.</text>
</comment>
<evidence type="ECO:0000313" key="3">
    <source>
        <dbReference type="Proteomes" id="UP001447188"/>
    </source>
</evidence>
<name>A0ABR3GXY1_9PEZI</name>
<dbReference type="Gene3D" id="1.25.40.10">
    <property type="entry name" value="Tetratricopeptide repeat domain"/>
    <property type="match status" value="1"/>
</dbReference>
<keyword evidence="3" id="KW-1185">Reference proteome</keyword>
<sequence>MPPPLPRLQLRVLARPFHTATQHLKAPRPRPAAVVRNKANQTWKPGEPGFSIPTNVLMSAHKSKVLPFGPAVATNLINSYMPMMDMAPNEKIGHAICAEHKITPYDLALLALVLLRSVGPTSSPSQLPLARHLLATCSTLYDPTATIELHRLLTKAPRNKFTLMELPQVVDRLAQIAEKGHPGALFRMGELLEAEGTQAKGVKAGECYRRAGEKGVGEAWVRLGRLQLKGGRKGEAEMSFERGKQLDNPQAYYYLAMASPSSLTHETYLLKAAASGVIEAAHNLGVHYQSKSPLNPVFAHEWYTLAATEGFAPSQVNLAIILRGEGKQTAACEWLAKAQMEQGELGADAGRLKREIEAETRK</sequence>
<dbReference type="SUPFAM" id="SSF81901">
    <property type="entry name" value="HCP-like"/>
    <property type="match status" value="2"/>
</dbReference>
<evidence type="ECO:0008006" key="4">
    <source>
        <dbReference type="Google" id="ProtNLM"/>
    </source>
</evidence>
<dbReference type="InterPro" id="IPR050767">
    <property type="entry name" value="Sel1_AlgK"/>
</dbReference>
<dbReference type="EMBL" id="JBBBZM010000001">
    <property type="protein sequence ID" value="KAL0640801.1"/>
    <property type="molecule type" value="Genomic_DNA"/>
</dbReference>
<dbReference type="SMART" id="SM00671">
    <property type="entry name" value="SEL1"/>
    <property type="match status" value="2"/>
</dbReference>
<dbReference type="InterPro" id="IPR006597">
    <property type="entry name" value="Sel1-like"/>
</dbReference>
<accession>A0ABR3GXY1</accession>